<sequence>MRGKDMTKEERAGKWFRKIANSEAISMEKKMEICNKVAKKMVILFIVIFLLEFVLLFMINDRVIFNHLSDFLNRLSEEKHTRNHYKGIALVGTLLCLPIMVLPIIVTLIFKKTWMKAEVYKVIDKIKRDKTFSPNNEPVSCMNEWMGKWEGIKENLDCQIDLDSYFTKKQIGRGILNILDIGTVYFPTGRIFACDPMIELEDAKPYI</sequence>
<keyword evidence="1" id="KW-1133">Transmembrane helix</keyword>
<evidence type="ECO:0000313" key="2">
    <source>
        <dbReference type="EMBL" id="KXA14912.1"/>
    </source>
</evidence>
<dbReference type="Proteomes" id="UP000070617">
    <property type="component" value="Unassembled WGS sequence"/>
</dbReference>
<accession>A0A133NF46</accession>
<dbReference type="AlphaFoldDB" id="A0A133NF46"/>
<gene>
    <name evidence="2" type="ORF">HMPREF3206_00869</name>
</gene>
<keyword evidence="3" id="KW-1185">Reference proteome</keyword>
<dbReference type="STRING" id="134605.HMPREF3206_00869"/>
<comment type="caution">
    <text evidence="2">The sequence shown here is derived from an EMBL/GenBank/DDBJ whole genome shotgun (WGS) entry which is preliminary data.</text>
</comment>
<keyword evidence="1" id="KW-0472">Membrane</keyword>
<protein>
    <submittedName>
        <fullName evidence="2">Uncharacterized protein</fullName>
    </submittedName>
</protein>
<keyword evidence="1" id="KW-0812">Transmembrane</keyword>
<name>A0A133NF46_9FUSO</name>
<evidence type="ECO:0000313" key="3">
    <source>
        <dbReference type="Proteomes" id="UP000070617"/>
    </source>
</evidence>
<feature type="transmembrane region" description="Helical" evidence="1">
    <location>
        <begin position="88"/>
        <end position="110"/>
    </location>
</feature>
<organism evidence="2 3">
    <name type="scientific">Fusobacterium equinum</name>
    <dbReference type="NCBI Taxonomy" id="134605"/>
    <lineage>
        <taxon>Bacteria</taxon>
        <taxon>Fusobacteriati</taxon>
        <taxon>Fusobacteriota</taxon>
        <taxon>Fusobacteriia</taxon>
        <taxon>Fusobacteriales</taxon>
        <taxon>Fusobacteriaceae</taxon>
        <taxon>Fusobacterium</taxon>
    </lineage>
</organism>
<feature type="transmembrane region" description="Helical" evidence="1">
    <location>
        <begin position="41"/>
        <end position="59"/>
    </location>
</feature>
<dbReference type="EMBL" id="LRPX01000036">
    <property type="protein sequence ID" value="KXA14912.1"/>
    <property type="molecule type" value="Genomic_DNA"/>
</dbReference>
<evidence type="ECO:0000256" key="1">
    <source>
        <dbReference type="SAM" id="Phobius"/>
    </source>
</evidence>
<reference evidence="3" key="1">
    <citation type="submission" date="2016-01" db="EMBL/GenBank/DDBJ databases">
        <authorList>
            <person name="Mitreva M."/>
            <person name="Pepin K.H."/>
            <person name="Mihindukulasuriya K.A."/>
            <person name="Fulton R."/>
            <person name="Fronick C."/>
            <person name="O'Laughlin M."/>
            <person name="Miner T."/>
            <person name="Herter B."/>
            <person name="Rosa B.A."/>
            <person name="Cordes M."/>
            <person name="Tomlinson C."/>
            <person name="Wollam A."/>
            <person name="Palsikar V.B."/>
            <person name="Mardis E.R."/>
            <person name="Wilson R.K."/>
        </authorList>
    </citation>
    <scope>NUCLEOTIDE SEQUENCE [LARGE SCALE GENOMIC DNA]</scope>
    <source>
        <strain evidence="3">CMW8396</strain>
    </source>
</reference>
<dbReference type="PATRIC" id="fig|134605.3.peg.866"/>
<proteinExistence type="predicted"/>